<gene>
    <name evidence="1" type="ORF">Pint_18758</name>
</gene>
<dbReference type="EMBL" id="CM047739">
    <property type="protein sequence ID" value="KAJ0043872.1"/>
    <property type="molecule type" value="Genomic_DNA"/>
</dbReference>
<evidence type="ECO:0000313" key="1">
    <source>
        <dbReference type="EMBL" id="KAJ0043872.1"/>
    </source>
</evidence>
<reference evidence="2" key="1">
    <citation type="journal article" date="2023" name="G3 (Bethesda)">
        <title>Genome assembly and association tests identify interacting loci associated with vigor, precocity, and sex in interspecific pistachio rootstocks.</title>
        <authorList>
            <person name="Palmer W."/>
            <person name="Jacygrad E."/>
            <person name="Sagayaradj S."/>
            <person name="Cavanaugh K."/>
            <person name="Han R."/>
            <person name="Bertier L."/>
            <person name="Beede B."/>
            <person name="Kafkas S."/>
            <person name="Golino D."/>
            <person name="Preece J."/>
            <person name="Michelmore R."/>
        </authorList>
    </citation>
    <scope>NUCLEOTIDE SEQUENCE [LARGE SCALE GENOMIC DNA]</scope>
</reference>
<organism evidence="1 2">
    <name type="scientific">Pistacia integerrima</name>
    <dbReference type="NCBI Taxonomy" id="434235"/>
    <lineage>
        <taxon>Eukaryota</taxon>
        <taxon>Viridiplantae</taxon>
        <taxon>Streptophyta</taxon>
        <taxon>Embryophyta</taxon>
        <taxon>Tracheophyta</taxon>
        <taxon>Spermatophyta</taxon>
        <taxon>Magnoliopsida</taxon>
        <taxon>eudicotyledons</taxon>
        <taxon>Gunneridae</taxon>
        <taxon>Pentapetalae</taxon>
        <taxon>rosids</taxon>
        <taxon>malvids</taxon>
        <taxon>Sapindales</taxon>
        <taxon>Anacardiaceae</taxon>
        <taxon>Pistacia</taxon>
    </lineage>
</organism>
<keyword evidence="2" id="KW-1185">Reference proteome</keyword>
<proteinExistence type="predicted"/>
<evidence type="ECO:0000313" key="2">
    <source>
        <dbReference type="Proteomes" id="UP001163603"/>
    </source>
</evidence>
<accession>A0ACC0Z199</accession>
<dbReference type="Proteomes" id="UP001163603">
    <property type="component" value="Chromosome 4"/>
</dbReference>
<sequence>MNENTGKTATCLAITEKRAHRPGGCVGIFFQLFDWNRRFAKKKLFSRKLLPPARAKQVSNKFGGDEKMPKTKLHLIADENSGGFPNVKKSGNRSSSVDLETKHEMKAPSLVARLMGLESMPTLQKDKPKKPSFSGSCDVREEKFVNEHSGSNREDSSSEKGGARIESRPQKIQKTGQSERRAVTRFGAEALQIKSVLSRSRKHQSKFASPVKSPRVSSARNVSRTSRLIDAATKILEPGLQATNRAKSALTYSSSTHYAVTNEVFTEARMGGMSPELSKQSGYNVSAGKSLMVHTSCRNCGNFLDVVDCQPNVEEQPFVYSSPDSNLVNISSPGSGKSKSKLPMSSIDRERVANFQQCDQPISLGAVEKDNCNTPTVRTPSPDRKPPLQEGQVQWHLTSQQRKPQKEEPSSFNFKQKTQNQNRMSLDGDRIPSRAKLSNLQSKRVSSPVNTVSGAKDFVALNRSLSGRTRARVPAKLENSTSEAERKSFNQQDDSLSQLRTPVRKRRTVGVNGQVESTASVNSMLGKQRNVRCDVGNGKEIGQNACSVDQSSAKNRAARHRDGSRPNGNKESDVISFTFNSPIRHKKGISAEVKEQIKDENDFGSRNACWRKKVDENDGLSLQKQWPLRGDALGALLEEKLKELTSQEDELITAGSSPKRSTAMILQELISALTADQPIPREGHVSDTDVAFQTKDTLVGFARDGDHLSPGSVLEASFSNDSCFSSSLDDSSGHRLHVDSMDYSQDQLHPTEPDTDLLDSATSLSKGRAGNQMVIELMNQISRLLHSINYAGLGLTGSKLTYAKDVILNAELLFGNMSLLNSGGVRDFLVSPFVLDELEVLATAMWPNFNCLLGFEETKEGAQLRGFLFDCVIECFDVKYGRHCNSGFKAWMRLPLRMKAEMLIREVGEEVIRWTHLAGMTPDEIIECEMSHSLGKWTDSNIEAFETGAEIGLDILQILVEEIVIDIWECKHY</sequence>
<protein>
    <submittedName>
        <fullName evidence="1">Uncharacterized protein</fullName>
    </submittedName>
</protein>
<comment type="caution">
    <text evidence="1">The sequence shown here is derived from an EMBL/GenBank/DDBJ whole genome shotgun (WGS) entry which is preliminary data.</text>
</comment>
<name>A0ACC0Z199_9ROSI</name>